<evidence type="ECO:0000313" key="3">
    <source>
        <dbReference type="Proteomes" id="UP000254134"/>
    </source>
</evidence>
<name>A0A7M2YYZ0_9ACTN</name>
<dbReference type="Proteomes" id="UP000254134">
    <property type="component" value="Unassembled WGS sequence"/>
</dbReference>
<evidence type="ECO:0000313" key="2">
    <source>
        <dbReference type="EMBL" id="RDI74697.1"/>
    </source>
</evidence>
<reference evidence="2 3" key="1">
    <citation type="submission" date="2018-07" db="EMBL/GenBank/DDBJ databases">
        <title>High-quality-draft genome sequence of Gaiella occulta.</title>
        <authorList>
            <person name="Severino R."/>
            <person name="Froufe H.J.C."/>
            <person name="Rainey F.A."/>
            <person name="Barroso C."/>
            <person name="Albuquerque L."/>
            <person name="Lobo-Da-Cunha A."/>
            <person name="Da Costa M.S."/>
            <person name="Egas C."/>
        </authorList>
    </citation>
    <scope>NUCLEOTIDE SEQUENCE [LARGE SCALE GENOMIC DNA]</scope>
    <source>
        <strain evidence="2 3">F2-233</strain>
    </source>
</reference>
<dbReference type="AlphaFoldDB" id="A0A7M2YYZ0"/>
<dbReference type="RefSeq" id="WP_114796000.1">
    <property type="nucleotide sequence ID" value="NZ_QQZY01000003.1"/>
</dbReference>
<proteinExistence type="predicted"/>
<feature type="signal peptide" evidence="1">
    <location>
        <begin position="1"/>
        <end position="20"/>
    </location>
</feature>
<protein>
    <recommendedName>
        <fullName evidence="4">Lipoprotein</fullName>
    </recommendedName>
</protein>
<evidence type="ECO:0008006" key="4">
    <source>
        <dbReference type="Google" id="ProtNLM"/>
    </source>
</evidence>
<comment type="caution">
    <text evidence="2">The sequence shown here is derived from an EMBL/GenBank/DDBJ whole genome shotgun (WGS) entry which is preliminary data.</text>
</comment>
<dbReference type="Gene3D" id="2.50.20.20">
    <property type="match status" value="1"/>
</dbReference>
<keyword evidence="3" id="KW-1185">Reference proteome</keyword>
<accession>A0A7M2YYZ0</accession>
<dbReference type="PROSITE" id="PS51257">
    <property type="entry name" value="PROKAR_LIPOPROTEIN"/>
    <property type="match status" value="1"/>
</dbReference>
<reference evidence="3" key="2">
    <citation type="journal article" date="2019" name="MicrobiologyOpen">
        <title>High-quality draft genome sequence of Gaiella occulta isolated from a 150 meter deep mineral water borehole and comparison with the genome sequences of other deep-branching lineages of the phylum Actinobacteria.</title>
        <authorList>
            <person name="Severino R."/>
            <person name="Froufe H.J.C."/>
            <person name="Barroso C."/>
            <person name="Albuquerque L."/>
            <person name="Lobo-da-Cunha A."/>
            <person name="da Costa M.S."/>
            <person name="Egas C."/>
        </authorList>
    </citation>
    <scope>NUCLEOTIDE SEQUENCE [LARGE SCALE GENOMIC DNA]</scope>
    <source>
        <strain evidence="3">F2-233</strain>
    </source>
</reference>
<feature type="chain" id="PRO_5038788015" description="Lipoprotein" evidence="1">
    <location>
        <begin position="21"/>
        <end position="302"/>
    </location>
</feature>
<sequence>MTVRRPRFLLVALLALLALAAAGCGGGAGAVPELTSLDGVAQKSSTIDSARFEMSLELAPPGSDRRLRVGASGGLDARAGRASLSLDLSALAGLAAELGRSLGGAVKGDLGRPDAWKLDVIQDGGTVYIRFPLLAGQLPAGKSWIRGDAKDLSSAGAGPLNQLGPLAGADPRGLFSFLEAVSGPIEAVGSDELRGVETSHYRTTIDVAKLTRLVPADRRRALGGMLAQAGLAEIPLEVWIDAEQRLRKLVLAVDATPQGSGERLEASLTMELFDYGAPLALELPPADEVVDASALKRLSAPS</sequence>
<dbReference type="InterPro" id="IPR029046">
    <property type="entry name" value="LolA/LolB/LppX"/>
</dbReference>
<organism evidence="2 3">
    <name type="scientific">Gaiella occulta</name>
    <dbReference type="NCBI Taxonomy" id="1002870"/>
    <lineage>
        <taxon>Bacteria</taxon>
        <taxon>Bacillati</taxon>
        <taxon>Actinomycetota</taxon>
        <taxon>Thermoleophilia</taxon>
        <taxon>Gaiellales</taxon>
        <taxon>Gaiellaceae</taxon>
        <taxon>Gaiella</taxon>
    </lineage>
</organism>
<dbReference type="OrthoDB" id="3427828at2"/>
<dbReference type="EMBL" id="QQZY01000003">
    <property type="protein sequence ID" value="RDI74697.1"/>
    <property type="molecule type" value="Genomic_DNA"/>
</dbReference>
<gene>
    <name evidence="2" type="ORF">Gocc_1586</name>
</gene>
<dbReference type="SUPFAM" id="SSF89392">
    <property type="entry name" value="Prokaryotic lipoproteins and lipoprotein localization factors"/>
    <property type="match status" value="1"/>
</dbReference>
<keyword evidence="1" id="KW-0732">Signal</keyword>
<evidence type="ECO:0000256" key="1">
    <source>
        <dbReference type="SAM" id="SignalP"/>
    </source>
</evidence>